<dbReference type="SUPFAM" id="SSF54593">
    <property type="entry name" value="Glyoxalase/Bleomycin resistance protein/Dihydroxybiphenyl dioxygenase"/>
    <property type="match status" value="1"/>
</dbReference>
<evidence type="ECO:0000313" key="3">
    <source>
        <dbReference type="Proteomes" id="UP000053370"/>
    </source>
</evidence>
<proteinExistence type="predicted"/>
<dbReference type="Proteomes" id="UP000053370">
    <property type="component" value="Unassembled WGS sequence"/>
</dbReference>
<gene>
    <name evidence="2" type="ORF">ATC1_12401</name>
</gene>
<dbReference type="Gene3D" id="3.10.180.10">
    <property type="entry name" value="2,3-Dihydroxybiphenyl 1,2-Dioxygenase, domain 1"/>
    <property type="match status" value="1"/>
</dbReference>
<dbReference type="AlphaFoldDB" id="A0A0K8PBH0"/>
<evidence type="ECO:0000259" key="1">
    <source>
        <dbReference type="PROSITE" id="PS51819"/>
    </source>
</evidence>
<dbReference type="EMBL" id="DF968180">
    <property type="protein sequence ID" value="GAP39864.1"/>
    <property type="molecule type" value="Genomic_DNA"/>
</dbReference>
<keyword evidence="3" id="KW-1185">Reference proteome</keyword>
<accession>A0A0K8PBH0</accession>
<dbReference type="InterPro" id="IPR029068">
    <property type="entry name" value="Glyas_Bleomycin-R_OHBP_Dase"/>
</dbReference>
<dbReference type="InterPro" id="IPR037523">
    <property type="entry name" value="VOC_core"/>
</dbReference>
<dbReference type="Pfam" id="PF00903">
    <property type="entry name" value="Glyoxalase"/>
    <property type="match status" value="1"/>
</dbReference>
<feature type="domain" description="VOC" evidence="1">
    <location>
        <begin position="3"/>
        <end position="116"/>
    </location>
</feature>
<dbReference type="OrthoDB" id="9812656at2"/>
<sequence>MEIYSQITFFYYEDYKAACEFYENIFNFKVVQDQKMAKIYQIGKSFFGIVDGDKGSLRPQPDNAVMLTIIVDNVTEWYEYLKGKNVKEIKSPSKGVCAESAFFKDPGGYVIEIQRFIDNEIQREFE</sequence>
<reference evidence="2" key="1">
    <citation type="journal article" date="2015" name="Genome Announc.">
        <title>Draft Genome Sequence of Anaerolineae Strain TC1, a Novel Isolate from a Methanogenic Wastewater Treatment System.</title>
        <authorList>
            <person name="Matsuura N."/>
            <person name="Tourlousse D.M."/>
            <person name="Sun L."/>
            <person name="Toyonaga M."/>
            <person name="Kuroda K."/>
            <person name="Ohashi A."/>
            <person name="Cruz R."/>
            <person name="Yamaguchi T."/>
            <person name="Sekiguchi Y."/>
        </authorList>
    </citation>
    <scope>NUCLEOTIDE SEQUENCE [LARGE SCALE GENOMIC DNA]</scope>
    <source>
        <strain evidence="2">TC1</strain>
    </source>
</reference>
<name>A0A0K8PBH0_9CHLR</name>
<protein>
    <submittedName>
        <fullName evidence="2">Protein containing glyoxalase-like domain</fullName>
    </submittedName>
</protein>
<dbReference type="CDD" id="cd06587">
    <property type="entry name" value="VOC"/>
    <property type="match status" value="1"/>
</dbReference>
<organism evidence="2">
    <name type="scientific">Flexilinea flocculi</name>
    <dbReference type="NCBI Taxonomy" id="1678840"/>
    <lineage>
        <taxon>Bacteria</taxon>
        <taxon>Bacillati</taxon>
        <taxon>Chloroflexota</taxon>
        <taxon>Anaerolineae</taxon>
        <taxon>Anaerolineales</taxon>
        <taxon>Anaerolineaceae</taxon>
        <taxon>Flexilinea</taxon>
    </lineage>
</organism>
<evidence type="ECO:0000313" key="2">
    <source>
        <dbReference type="EMBL" id="GAP39864.1"/>
    </source>
</evidence>
<dbReference type="RefSeq" id="WP_062278656.1">
    <property type="nucleotide sequence ID" value="NZ_DF968180.1"/>
</dbReference>
<dbReference type="PROSITE" id="PS51819">
    <property type="entry name" value="VOC"/>
    <property type="match status" value="1"/>
</dbReference>
<dbReference type="STRING" id="1678840.ATC1_12401"/>
<dbReference type="InterPro" id="IPR004360">
    <property type="entry name" value="Glyas_Fos-R_dOase_dom"/>
</dbReference>